<evidence type="ECO:0000313" key="2">
    <source>
        <dbReference type="EMBL" id="OAO12445.1"/>
    </source>
</evidence>
<dbReference type="OrthoDB" id="10523082at2759"/>
<protein>
    <submittedName>
        <fullName evidence="2">Uncharacterized protein</fullName>
    </submittedName>
</protein>
<evidence type="ECO:0000313" key="3">
    <source>
        <dbReference type="Proteomes" id="UP000078348"/>
    </source>
</evidence>
<comment type="caution">
    <text evidence="2">The sequence shown here is derived from an EMBL/GenBank/DDBJ whole genome shotgun (WGS) entry which is preliminary data.</text>
</comment>
<feature type="transmembrane region" description="Helical" evidence="1">
    <location>
        <begin position="197"/>
        <end position="220"/>
    </location>
</feature>
<proteinExistence type="predicted"/>
<dbReference type="AlphaFoldDB" id="A0A196S5T6"/>
<sequence>MSESRQTPLSLSYSVVHISPITILLSVNVSTEATVWCGAWPLGEEMNLKLLQASTPGVVVSGSRYYPISSLTPSTTYDVTCFGYAGTTFMTENPFSLRQSIMTKEKVFAIKKARFSRDTIEVFVDSNLEISVLCFLFNGKNIKIDNKLFDPNQDASVVFDVPKRNVQYRVQCSALNDSSKVFTSTDSVVVSTKTINWTGIVLVFVIVLFLVSLIVLIVIWRKQNSIHAIYELDEAEIVTLLNKSRDQTQNAMNTADGNFDTLVSTERSIRCPKCRCVGDG</sequence>
<keyword evidence="1" id="KW-0472">Membrane</keyword>
<evidence type="ECO:0000256" key="1">
    <source>
        <dbReference type="SAM" id="Phobius"/>
    </source>
</evidence>
<keyword evidence="3" id="KW-1185">Reference proteome</keyword>
<dbReference type="Proteomes" id="UP000078348">
    <property type="component" value="Unassembled WGS sequence"/>
</dbReference>
<reference evidence="2 3" key="1">
    <citation type="submission" date="2016-05" db="EMBL/GenBank/DDBJ databases">
        <title>Nuclear genome of Blastocystis sp. subtype 1 NandII.</title>
        <authorList>
            <person name="Gentekaki E."/>
            <person name="Curtis B."/>
            <person name="Stairs C."/>
            <person name="Eme L."/>
            <person name="Herman E."/>
            <person name="Klimes V."/>
            <person name="Arias M.C."/>
            <person name="Elias M."/>
            <person name="Hilliou F."/>
            <person name="Klute M."/>
            <person name="Malik S.-B."/>
            <person name="Pightling A."/>
            <person name="Rachubinski R."/>
            <person name="Salas D."/>
            <person name="Schlacht A."/>
            <person name="Suga H."/>
            <person name="Archibald J."/>
            <person name="Ball S.G."/>
            <person name="Clark G."/>
            <person name="Dacks J."/>
            <person name="Van Der Giezen M."/>
            <person name="Tsaousis A."/>
            <person name="Roger A."/>
        </authorList>
    </citation>
    <scope>NUCLEOTIDE SEQUENCE [LARGE SCALE GENOMIC DNA]</scope>
    <source>
        <strain evidence="3">ATCC 50177 / NandII</strain>
    </source>
</reference>
<name>A0A196S5T6_BLAHN</name>
<dbReference type="EMBL" id="LXWW01000544">
    <property type="protein sequence ID" value="OAO12445.1"/>
    <property type="molecule type" value="Genomic_DNA"/>
</dbReference>
<keyword evidence="1" id="KW-1133">Transmembrane helix</keyword>
<accession>A0A196S5T6</accession>
<organism evidence="2 3">
    <name type="scientific">Blastocystis sp. subtype 1 (strain ATCC 50177 / NandII)</name>
    <dbReference type="NCBI Taxonomy" id="478820"/>
    <lineage>
        <taxon>Eukaryota</taxon>
        <taxon>Sar</taxon>
        <taxon>Stramenopiles</taxon>
        <taxon>Bigyra</taxon>
        <taxon>Opalozoa</taxon>
        <taxon>Opalinata</taxon>
        <taxon>Blastocystidae</taxon>
        <taxon>Blastocystis</taxon>
    </lineage>
</organism>
<keyword evidence="1" id="KW-0812">Transmembrane</keyword>
<gene>
    <name evidence="2" type="ORF">AV274_5912</name>
</gene>